<evidence type="ECO:0000313" key="4">
    <source>
        <dbReference type="EMBL" id="EEB05139.1"/>
    </source>
</evidence>
<dbReference type="Gene3D" id="1.25.40.10">
    <property type="entry name" value="Tetratricopeptide repeat domain"/>
    <property type="match status" value="2"/>
</dbReference>
<dbReference type="PANTHER" id="PTHR23083:SF464">
    <property type="entry name" value="TETRATRICOPEPTIDE REPEAT DOMAIN 7, ISOFORM A"/>
    <property type="match status" value="1"/>
</dbReference>
<name>B6JXJ5_SCHJY</name>
<proteinExistence type="inferred from homology"/>
<keyword evidence="3" id="KW-0802">TPR repeat</keyword>
<dbReference type="InterPro" id="IPR019734">
    <property type="entry name" value="TPR_rpt"/>
</dbReference>
<dbReference type="HOGENOM" id="CLU_003276_1_0_1"/>
<reference evidence="4 6" key="1">
    <citation type="journal article" date="2011" name="Science">
        <title>Comparative functional genomics of the fission yeasts.</title>
        <authorList>
            <person name="Rhind N."/>
            <person name="Chen Z."/>
            <person name="Yassour M."/>
            <person name="Thompson D.A."/>
            <person name="Haas B.J."/>
            <person name="Habib N."/>
            <person name="Wapinski I."/>
            <person name="Roy S."/>
            <person name="Lin M.F."/>
            <person name="Heiman D.I."/>
            <person name="Young S.K."/>
            <person name="Furuya K."/>
            <person name="Guo Y."/>
            <person name="Pidoux A."/>
            <person name="Chen H.M."/>
            <person name="Robbertse B."/>
            <person name="Goldberg J.M."/>
            <person name="Aoki K."/>
            <person name="Bayne E.H."/>
            <person name="Berlin A.M."/>
            <person name="Desjardins C.A."/>
            <person name="Dobbs E."/>
            <person name="Dukaj L."/>
            <person name="Fan L."/>
            <person name="FitzGerald M.G."/>
            <person name="French C."/>
            <person name="Gujja S."/>
            <person name="Hansen K."/>
            <person name="Keifenheim D."/>
            <person name="Levin J.Z."/>
            <person name="Mosher R.A."/>
            <person name="Mueller C.A."/>
            <person name="Pfiffner J."/>
            <person name="Priest M."/>
            <person name="Russ C."/>
            <person name="Smialowska A."/>
            <person name="Swoboda P."/>
            <person name="Sykes S.M."/>
            <person name="Vaughn M."/>
            <person name="Vengrova S."/>
            <person name="Yoder R."/>
            <person name="Zeng Q."/>
            <person name="Allshire R."/>
            <person name="Baulcombe D."/>
            <person name="Birren B.W."/>
            <person name="Brown W."/>
            <person name="Ekwall K."/>
            <person name="Kellis M."/>
            <person name="Leatherwood J."/>
            <person name="Levin H."/>
            <person name="Margalit H."/>
            <person name="Martienssen R."/>
            <person name="Nieduszynski C.A."/>
            <person name="Spatafora J.W."/>
            <person name="Friedman N."/>
            <person name="Dalgaard J.Z."/>
            <person name="Baumann P."/>
            <person name="Niki H."/>
            <person name="Regev A."/>
            <person name="Nusbaum C."/>
        </authorList>
    </citation>
    <scope>NUCLEOTIDE SEQUENCE [LARGE SCALE GENOMIC DNA]</scope>
    <source>
        <strain evidence="6">yFS275 / FY16936</strain>
    </source>
</reference>
<evidence type="ECO:0000313" key="6">
    <source>
        <dbReference type="Proteomes" id="UP000001744"/>
    </source>
</evidence>
<dbReference type="GeneID" id="7049700"/>
<dbReference type="RefSeq" id="XP_002171432.1">
    <property type="nucleotide sequence ID" value="XM_002171396.2"/>
</dbReference>
<dbReference type="OMA" id="CNGDWQA"/>
<evidence type="ECO:0000256" key="3">
    <source>
        <dbReference type="PROSITE-ProRule" id="PRU00339"/>
    </source>
</evidence>
<dbReference type="OrthoDB" id="29013at2759"/>
<dbReference type="EMBL" id="KE651166">
    <property type="protein sequence ID" value="EEB05139.1"/>
    <property type="molecule type" value="Genomic_DNA"/>
</dbReference>
<dbReference type="STRING" id="402676.B6JXJ5"/>
<organism evidence="4 6">
    <name type="scientific">Schizosaccharomyces japonicus (strain yFS275 / FY16936)</name>
    <name type="common">Fission yeast</name>
    <dbReference type="NCBI Taxonomy" id="402676"/>
    <lineage>
        <taxon>Eukaryota</taxon>
        <taxon>Fungi</taxon>
        <taxon>Dikarya</taxon>
        <taxon>Ascomycota</taxon>
        <taxon>Taphrinomycotina</taxon>
        <taxon>Schizosaccharomycetes</taxon>
        <taxon>Schizosaccharomycetales</taxon>
        <taxon>Schizosaccharomycetaceae</taxon>
        <taxon>Schizosaccharomyces</taxon>
    </lineage>
</organism>
<dbReference type="InterPro" id="IPR051722">
    <property type="entry name" value="Endocytosis_PI4K-reg_protein"/>
</dbReference>
<dbReference type="JaponicusDB" id="SJAG_00137">
    <property type="gene designation" value="ypp1"/>
</dbReference>
<dbReference type="VEuPathDB" id="FungiDB:SJAG_00137"/>
<dbReference type="PANTHER" id="PTHR23083">
    <property type="entry name" value="TETRATRICOPEPTIDE REPEAT PROTEIN, TPR"/>
    <property type="match status" value="1"/>
</dbReference>
<gene>
    <name evidence="5" type="primary">ypp1</name>
    <name evidence="4" type="ORF">SJAG_00137</name>
</gene>
<keyword evidence="6" id="KW-1185">Reference proteome</keyword>
<dbReference type="eggNOG" id="KOG4162">
    <property type="taxonomic scope" value="Eukaryota"/>
</dbReference>
<dbReference type="InterPro" id="IPR011990">
    <property type="entry name" value="TPR-like_helical_dom_sf"/>
</dbReference>
<protein>
    <submittedName>
        <fullName evidence="4">Cargo-transporter Ypp1</fullName>
    </submittedName>
</protein>
<dbReference type="Proteomes" id="UP000001744">
    <property type="component" value="Unassembled WGS sequence"/>
</dbReference>
<dbReference type="SUPFAM" id="SSF48452">
    <property type="entry name" value="TPR-like"/>
    <property type="match status" value="2"/>
</dbReference>
<dbReference type="SMART" id="SM00028">
    <property type="entry name" value="TPR"/>
    <property type="match status" value="4"/>
</dbReference>
<comment type="function">
    <text evidence="1">Involved in endocytosis.</text>
</comment>
<feature type="repeat" description="TPR" evidence="3">
    <location>
        <begin position="707"/>
        <end position="740"/>
    </location>
</feature>
<accession>B6JXJ5</accession>
<sequence>MASAKAKLYEELLDQNRCNGNWSAIQESTRKLLKHNPSKQYICSLAKAEAAFYLHNQREDSISTVNLFRIDAETVVPALQSSIVNELSSSLQSLESMSGTEVEKAQAVYLKLILHLSAKEYDTAVSIVRDPQGLPLSTDYSCVALLKAIVLSAIAYECLSQEGVAMSFYQRAFSVVKKASAAVPSDMKVSFGNTPEFGIWAEAAFYRNSVLCLQKDPNANSSETLDAFYAYYVYLSSHPSRKPEHLPLFFSNFVRTLVSHHKKYEDPAAFYADENVSRVLKQAPDVLEKYADTLIQHTPFPKAGTQNLPANQFLDNLYDIWKLIPFSFESTRRCIELVYLMAQKTYQSHRLLRYLIILHDSVDESLHADFAFKSYRILTDTALERVEKEKLKDAGVADETDLNKGEILDVYARMLIIYVVKLKDQTKAKECANQLFEKAKVFDFLKLRNQTTKCILHALGVYHSFVAFTSVDPKAREAAQLKSIDFFRDCCGVDPSDAVVQYHLARQLAEARRNDEAVEILRKDLLGQPESSIEAWHLFALLLSCSEQYKAALMVIDSILGVWGVPADGGHMEEPSATASLPFHARCTLMELMFTKFALVEKNDGLQVAAGLQSSIFSLFACLFDLPKYNTILSNWKQSRALSVKAEAPKGVNKFIEKDIRVREAELVVRYNQQLWILAASVFRKLKQWDQLLSALKQARELDPDYSAIYHSHALAFIDQHKYSEALEQLELAALLEPDEPYLCTTLAYTLIQLEEPYQPAARNRADGLLDRVTRGRGWNIPEAWFLLAQIHHTLGDEKFTASAFSYAIELTDSEPVRNLSCITPRYLDLNGHL</sequence>
<evidence type="ECO:0000256" key="1">
    <source>
        <dbReference type="ARBA" id="ARBA00002550"/>
    </source>
</evidence>
<dbReference type="AlphaFoldDB" id="B6JXJ5"/>
<dbReference type="PROSITE" id="PS50005">
    <property type="entry name" value="TPR"/>
    <property type="match status" value="1"/>
</dbReference>
<evidence type="ECO:0000256" key="2">
    <source>
        <dbReference type="ARBA" id="ARBA00038251"/>
    </source>
</evidence>
<comment type="similarity">
    <text evidence="2">Belongs to the YPP1 family.</text>
</comment>
<evidence type="ECO:0000313" key="5">
    <source>
        <dbReference type="JaponicusDB" id="SJAG_00137"/>
    </source>
</evidence>